<dbReference type="InterPro" id="IPR016193">
    <property type="entry name" value="Cytidine_deaminase-like"/>
</dbReference>
<dbReference type="GeneID" id="73350566"/>
<evidence type="ECO:0000313" key="3">
    <source>
        <dbReference type="Proteomes" id="UP000830671"/>
    </source>
</evidence>
<keyword evidence="3" id="KW-1185">Reference proteome</keyword>
<evidence type="ECO:0000259" key="1">
    <source>
        <dbReference type="Pfam" id="PF00383"/>
    </source>
</evidence>
<dbReference type="RefSeq" id="XP_049152703.1">
    <property type="nucleotide sequence ID" value="XM_049295556.1"/>
</dbReference>
<name>A0A9Q8WPQ5_9PEZI</name>
<dbReference type="Proteomes" id="UP000830671">
    <property type="component" value="Chromosome 9"/>
</dbReference>
<dbReference type="KEGG" id="clup:CLUP02_16638"/>
<organism evidence="2 3">
    <name type="scientific">Colletotrichum lupini</name>
    <dbReference type="NCBI Taxonomy" id="145971"/>
    <lineage>
        <taxon>Eukaryota</taxon>
        <taxon>Fungi</taxon>
        <taxon>Dikarya</taxon>
        <taxon>Ascomycota</taxon>
        <taxon>Pezizomycotina</taxon>
        <taxon>Sordariomycetes</taxon>
        <taxon>Hypocreomycetidae</taxon>
        <taxon>Glomerellales</taxon>
        <taxon>Glomerellaceae</taxon>
        <taxon>Colletotrichum</taxon>
        <taxon>Colletotrichum acutatum species complex</taxon>
    </lineage>
</organism>
<dbReference type="InterPro" id="IPR002125">
    <property type="entry name" value="CMP_dCMP_dom"/>
</dbReference>
<dbReference type="GO" id="GO:0003824">
    <property type="term" value="F:catalytic activity"/>
    <property type="evidence" value="ECO:0007669"/>
    <property type="project" value="InterPro"/>
</dbReference>
<proteinExistence type="predicted"/>
<dbReference type="GO" id="GO:0006139">
    <property type="term" value="P:nucleobase-containing compound metabolic process"/>
    <property type="evidence" value="ECO:0007669"/>
    <property type="project" value="UniProtKB-ARBA"/>
</dbReference>
<reference evidence="2" key="1">
    <citation type="journal article" date="2021" name="Mol. Plant Microbe Interact.">
        <title>Complete Genome Sequence of the Plant-Pathogenic Fungus Colletotrichum lupini.</title>
        <authorList>
            <person name="Baroncelli R."/>
            <person name="Pensec F."/>
            <person name="Da Lio D."/>
            <person name="Boufleur T."/>
            <person name="Vicente I."/>
            <person name="Sarrocco S."/>
            <person name="Picot A."/>
            <person name="Baraldi E."/>
            <person name="Sukno S."/>
            <person name="Thon M."/>
            <person name="Le Floch G."/>
        </authorList>
    </citation>
    <scope>NUCLEOTIDE SEQUENCE</scope>
    <source>
        <strain evidence="2">IMI 504893</strain>
    </source>
</reference>
<feature type="domain" description="CMP/dCMP-type deaminase" evidence="1">
    <location>
        <begin position="40"/>
        <end position="124"/>
    </location>
</feature>
<dbReference type="Pfam" id="PF00383">
    <property type="entry name" value="dCMP_cyt_deam_1"/>
    <property type="match status" value="1"/>
</dbReference>
<protein>
    <submittedName>
        <fullName evidence="2">Cytidine and deoxycytidylate deaminase zinc-binding region</fullName>
    </submittedName>
</protein>
<accession>A0A9Q8WPQ5</accession>
<dbReference type="SUPFAM" id="SSF53927">
    <property type="entry name" value="Cytidine deaminase-like"/>
    <property type="match status" value="1"/>
</dbReference>
<evidence type="ECO:0000313" key="2">
    <source>
        <dbReference type="EMBL" id="UQC91104.1"/>
    </source>
</evidence>
<dbReference type="EMBL" id="CP019481">
    <property type="protein sequence ID" value="UQC91104.1"/>
    <property type="molecule type" value="Genomic_DNA"/>
</dbReference>
<dbReference type="AlphaFoldDB" id="A0A9Q8WPQ5"/>
<gene>
    <name evidence="2" type="ORF">CLUP02_16638</name>
</gene>
<sequence>MSTEPPLPTRDPKTVLASLLTLTETRIVPLTARGVSSGSKLFGAAILSSDDALTPYTVSTNDERTSPLLHGEINCIQTFFTRDFPDPSARPSPRTDCVFFATHEPCSLCLSGIAWSGFREVYYLFTYEDSRDLFAIPHDINILQQVFRVPGEGEDESALGRRELYNRTNQFFTARSLGALVEEIKDEGERAHWQEEMERVKGLYNALSETYQEGKKAGAESSSVWNYNLPATSIIYTILESIESFRGRDLRNGKGRNRCRIDQRRMAYGTRRREEEGGQFPGPAGPPVAVARTKAARSCTLNGRNTYDPSAPEAEPHPPFFAGQNIVRDATHCAGQSMPTIPRRLRTKQTKAEMQARGKADQGV</sequence>
<dbReference type="Gene3D" id="3.40.140.10">
    <property type="entry name" value="Cytidine Deaminase, domain 2"/>
    <property type="match status" value="1"/>
</dbReference>